<dbReference type="PROSITE" id="PS50005">
    <property type="entry name" value="TPR"/>
    <property type="match status" value="1"/>
</dbReference>
<evidence type="ECO:0000313" key="1">
    <source>
        <dbReference type="EMBL" id="SVA17906.1"/>
    </source>
</evidence>
<gene>
    <name evidence="1" type="ORF">METZ01_LOCUS70760</name>
</gene>
<dbReference type="PANTHER" id="PTHR39328">
    <property type="entry name" value="BLL2871 PROTEIN"/>
    <property type="match status" value="1"/>
</dbReference>
<dbReference type="Pfam" id="PF06267">
    <property type="entry name" value="DUF1028"/>
    <property type="match status" value="1"/>
</dbReference>
<accession>A0A381TPA1</accession>
<proteinExistence type="predicted"/>
<reference evidence="1" key="1">
    <citation type="submission" date="2018-05" db="EMBL/GenBank/DDBJ databases">
        <authorList>
            <person name="Lanie J.A."/>
            <person name="Ng W.-L."/>
            <person name="Kazmierczak K.M."/>
            <person name="Andrzejewski T.M."/>
            <person name="Davidsen T.M."/>
            <person name="Wayne K.J."/>
            <person name="Tettelin H."/>
            <person name="Glass J.I."/>
            <person name="Rusch D."/>
            <person name="Podicherti R."/>
            <person name="Tsui H.-C.T."/>
            <person name="Winkler M.E."/>
        </authorList>
    </citation>
    <scope>NUCLEOTIDE SEQUENCE</scope>
</reference>
<dbReference type="Gene3D" id="3.60.20.10">
    <property type="entry name" value="Glutamine Phosphoribosylpyrophosphate, subunit 1, domain 1"/>
    <property type="match status" value="1"/>
</dbReference>
<dbReference type="SUPFAM" id="SSF56235">
    <property type="entry name" value="N-terminal nucleophile aminohydrolases (Ntn hydrolases)"/>
    <property type="match status" value="1"/>
</dbReference>
<dbReference type="InterPro" id="IPR010430">
    <property type="entry name" value="DUF1028"/>
</dbReference>
<dbReference type="AlphaFoldDB" id="A0A381TPA1"/>
<dbReference type="EMBL" id="UINC01004933">
    <property type="protein sequence ID" value="SVA17906.1"/>
    <property type="molecule type" value="Genomic_DNA"/>
</dbReference>
<dbReference type="InterPro" id="IPR019734">
    <property type="entry name" value="TPR_rpt"/>
</dbReference>
<dbReference type="PANTHER" id="PTHR39328:SF1">
    <property type="entry name" value="BLL2871 PROTEIN"/>
    <property type="match status" value="1"/>
</dbReference>
<name>A0A381TPA1_9ZZZZ</name>
<protein>
    <submittedName>
        <fullName evidence="1">Uncharacterized protein</fullName>
    </submittedName>
</protein>
<dbReference type="InterPro" id="IPR029055">
    <property type="entry name" value="Ntn_hydrolases_N"/>
</dbReference>
<organism evidence="1">
    <name type="scientific">marine metagenome</name>
    <dbReference type="NCBI Taxonomy" id="408172"/>
    <lineage>
        <taxon>unclassified sequences</taxon>
        <taxon>metagenomes</taxon>
        <taxon>ecological metagenomes</taxon>
    </lineage>
</organism>
<dbReference type="SUPFAM" id="SSF48452">
    <property type="entry name" value="TPR-like"/>
    <property type="match status" value="1"/>
</dbReference>
<sequence>MFLKFLTCILLSTYIYADIPVRPVSTYSIVAYDEKTGQLGVAVQSHWFSVGTVVPWAKAGVGAVATQSIAEPSYGPNGLALMEKGVPADEALKSLLAKDSGENVRQIGMVDAQGNVGVHTGSRCIRYAGHKIGRHFTVQANIMEKPTVPNAMAKAFENTKGDLAERMLAALEAAEEEGGDLRGKQSAAMLVVSGEPTGDPWKDRIVDINIADHEDPVAELRRLLTISKAYYHAQKGDEYMEKDEMEKALVEYSAAAKLYPENPELPFWTAVTLAETGDLKKALPIFKDVFEKNENLRELIPRIVESGFLKDDKKIVQQILNQ</sequence>
<dbReference type="InterPro" id="IPR011990">
    <property type="entry name" value="TPR-like_helical_dom_sf"/>
</dbReference>